<dbReference type="InterPro" id="IPR000182">
    <property type="entry name" value="GNAT_dom"/>
</dbReference>
<protein>
    <submittedName>
        <fullName evidence="4">N-acetyltransferase</fullName>
    </submittedName>
</protein>
<gene>
    <name evidence="4" type="ORF">DAETH_00630</name>
</gene>
<proteinExistence type="predicted"/>
<dbReference type="Gene3D" id="3.40.630.30">
    <property type="match status" value="1"/>
</dbReference>
<reference evidence="4" key="1">
    <citation type="submission" date="2022-07" db="EMBL/GenBank/DDBJ databases">
        <title>Complete Genome Sequence of the Radioresistant Bacterium Deinococcus aetherius ST0316, Isolated from the Air Dust collected in Lower Stratosphere above Japan.</title>
        <authorList>
            <person name="Satoh K."/>
            <person name="Hagiwara K."/>
            <person name="Katsumata K."/>
            <person name="Kubo A."/>
            <person name="Yokobori S."/>
            <person name="Yamagishi A."/>
            <person name="Oono Y."/>
            <person name="Narumi I."/>
        </authorList>
    </citation>
    <scope>NUCLEOTIDE SEQUENCE</scope>
    <source>
        <strain evidence="4">ST0316</strain>
    </source>
</reference>
<keyword evidence="5" id="KW-1185">Reference proteome</keyword>
<dbReference type="EMBL" id="AP026560">
    <property type="protein sequence ID" value="BDP40094.1"/>
    <property type="molecule type" value="Genomic_DNA"/>
</dbReference>
<organism evidence="4 5">
    <name type="scientific">Deinococcus aetherius</name>
    <dbReference type="NCBI Taxonomy" id="200252"/>
    <lineage>
        <taxon>Bacteria</taxon>
        <taxon>Thermotogati</taxon>
        <taxon>Deinococcota</taxon>
        <taxon>Deinococci</taxon>
        <taxon>Deinococcales</taxon>
        <taxon>Deinococcaceae</taxon>
        <taxon>Deinococcus</taxon>
    </lineage>
</organism>
<accession>A0ABM8A8M8</accession>
<name>A0ABM8A8M8_9DEIO</name>
<evidence type="ECO:0000256" key="1">
    <source>
        <dbReference type="ARBA" id="ARBA00022679"/>
    </source>
</evidence>
<dbReference type="Pfam" id="PF00583">
    <property type="entry name" value="Acetyltransf_1"/>
    <property type="match status" value="1"/>
</dbReference>
<dbReference type="InterPro" id="IPR016181">
    <property type="entry name" value="Acyl_CoA_acyltransferase"/>
</dbReference>
<sequence>MPEDPRLSVRVLTAADAPAYREVRLAGFRNDPLAFVTTAGEYGARPLSEIAARLDPTLEVVNFGAFQGGGLVGILTVLRETRPTLAHRALIVGVSVLPEARGRGAGAALVGAGVAQARAWTGVTSLHLSVTETQDAARRLYERHGFRVWGTEPDAVRHGETVYAQHHLWLDLKESRA</sequence>
<evidence type="ECO:0000256" key="2">
    <source>
        <dbReference type="ARBA" id="ARBA00023315"/>
    </source>
</evidence>
<dbReference type="SUPFAM" id="SSF55729">
    <property type="entry name" value="Acyl-CoA N-acyltransferases (Nat)"/>
    <property type="match status" value="1"/>
</dbReference>
<keyword evidence="2" id="KW-0012">Acyltransferase</keyword>
<evidence type="ECO:0000313" key="4">
    <source>
        <dbReference type="EMBL" id="BDP40094.1"/>
    </source>
</evidence>
<dbReference type="Proteomes" id="UP001064971">
    <property type="component" value="Chromosome"/>
</dbReference>
<dbReference type="InterPro" id="IPR050832">
    <property type="entry name" value="Bact_Acetyltransf"/>
</dbReference>
<keyword evidence="1" id="KW-0808">Transferase</keyword>
<dbReference type="PROSITE" id="PS51186">
    <property type="entry name" value="GNAT"/>
    <property type="match status" value="1"/>
</dbReference>
<dbReference type="RefSeq" id="WP_264775984.1">
    <property type="nucleotide sequence ID" value="NZ_AP026560.1"/>
</dbReference>
<evidence type="ECO:0000313" key="5">
    <source>
        <dbReference type="Proteomes" id="UP001064971"/>
    </source>
</evidence>
<dbReference type="PANTHER" id="PTHR43877">
    <property type="entry name" value="AMINOALKYLPHOSPHONATE N-ACETYLTRANSFERASE-RELATED-RELATED"/>
    <property type="match status" value="1"/>
</dbReference>
<feature type="domain" description="N-acetyltransferase" evidence="3">
    <location>
        <begin position="7"/>
        <end position="169"/>
    </location>
</feature>
<evidence type="ECO:0000259" key="3">
    <source>
        <dbReference type="PROSITE" id="PS51186"/>
    </source>
</evidence>